<dbReference type="InterPro" id="IPR036390">
    <property type="entry name" value="WH_DNA-bd_sf"/>
</dbReference>
<dbReference type="GO" id="GO:0043565">
    <property type="term" value="F:sequence-specific DNA binding"/>
    <property type="evidence" value="ECO:0007669"/>
    <property type="project" value="InterPro"/>
</dbReference>
<dbReference type="PANTHER" id="PTHR30154">
    <property type="entry name" value="LEUCINE-RESPONSIVE REGULATORY PROTEIN"/>
    <property type="match status" value="1"/>
</dbReference>
<keyword evidence="1" id="KW-0805">Transcription regulation</keyword>
<evidence type="ECO:0000256" key="3">
    <source>
        <dbReference type="ARBA" id="ARBA00023163"/>
    </source>
</evidence>
<dbReference type="Gene3D" id="3.30.70.920">
    <property type="match status" value="1"/>
</dbReference>
<reference evidence="5" key="2">
    <citation type="submission" date="2020-09" db="EMBL/GenBank/DDBJ databases">
        <authorList>
            <person name="Sun Q."/>
            <person name="Zhou Y."/>
        </authorList>
    </citation>
    <scope>NUCLEOTIDE SEQUENCE</scope>
    <source>
        <strain evidence="5">CGMCC 4.7201</strain>
    </source>
</reference>
<dbReference type="PROSITE" id="PS50956">
    <property type="entry name" value="HTH_ASNC_2"/>
    <property type="match status" value="1"/>
</dbReference>
<keyword evidence="3" id="KW-0804">Transcription</keyword>
<dbReference type="InterPro" id="IPR019888">
    <property type="entry name" value="Tscrpt_reg_AsnC-like"/>
</dbReference>
<dbReference type="InterPro" id="IPR000485">
    <property type="entry name" value="AsnC-type_HTH_dom"/>
</dbReference>
<dbReference type="GO" id="GO:0005829">
    <property type="term" value="C:cytosol"/>
    <property type="evidence" value="ECO:0007669"/>
    <property type="project" value="TreeGrafter"/>
</dbReference>
<dbReference type="Proteomes" id="UP000641932">
    <property type="component" value="Unassembled WGS sequence"/>
</dbReference>
<dbReference type="InterPro" id="IPR011008">
    <property type="entry name" value="Dimeric_a/b-barrel"/>
</dbReference>
<proteinExistence type="predicted"/>
<evidence type="ECO:0000256" key="1">
    <source>
        <dbReference type="ARBA" id="ARBA00023015"/>
    </source>
</evidence>
<dbReference type="PANTHER" id="PTHR30154:SF34">
    <property type="entry name" value="TRANSCRIPTIONAL REGULATOR AZLB"/>
    <property type="match status" value="1"/>
</dbReference>
<dbReference type="Gene3D" id="1.10.10.10">
    <property type="entry name" value="Winged helix-like DNA-binding domain superfamily/Winged helix DNA-binding domain"/>
    <property type="match status" value="1"/>
</dbReference>
<gene>
    <name evidence="5" type="ORF">GCM10012280_56110</name>
</gene>
<dbReference type="Pfam" id="PF13404">
    <property type="entry name" value="HTH_AsnC-type"/>
    <property type="match status" value="1"/>
</dbReference>
<dbReference type="Pfam" id="PF01037">
    <property type="entry name" value="AsnC_trans_reg"/>
    <property type="match status" value="1"/>
</dbReference>
<comment type="caution">
    <text evidence="5">The sequence shown here is derived from an EMBL/GenBank/DDBJ whole genome shotgun (WGS) entry which is preliminary data.</text>
</comment>
<reference evidence="5" key="1">
    <citation type="journal article" date="2014" name="Int. J. Syst. Evol. Microbiol.">
        <title>Complete genome sequence of Corynebacterium casei LMG S-19264T (=DSM 44701T), isolated from a smear-ripened cheese.</title>
        <authorList>
            <consortium name="US DOE Joint Genome Institute (JGI-PGF)"/>
            <person name="Walter F."/>
            <person name="Albersmeier A."/>
            <person name="Kalinowski J."/>
            <person name="Ruckert C."/>
        </authorList>
    </citation>
    <scope>NUCLEOTIDE SEQUENCE</scope>
    <source>
        <strain evidence="5">CGMCC 4.7201</strain>
    </source>
</reference>
<keyword evidence="2" id="KW-0238">DNA-binding</keyword>
<dbReference type="SUPFAM" id="SSF54909">
    <property type="entry name" value="Dimeric alpha+beta barrel"/>
    <property type="match status" value="1"/>
</dbReference>
<dbReference type="RefSeq" id="WP_189134612.1">
    <property type="nucleotide sequence ID" value="NZ_BMMS01000029.1"/>
</dbReference>
<dbReference type="PRINTS" id="PR00033">
    <property type="entry name" value="HTHASNC"/>
</dbReference>
<evidence type="ECO:0000256" key="2">
    <source>
        <dbReference type="ARBA" id="ARBA00023125"/>
    </source>
</evidence>
<evidence type="ECO:0000313" key="5">
    <source>
        <dbReference type="EMBL" id="GGO96494.1"/>
    </source>
</evidence>
<keyword evidence="6" id="KW-1185">Reference proteome</keyword>
<dbReference type="EMBL" id="BMMS01000029">
    <property type="protein sequence ID" value="GGO96494.1"/>
    <property type="molecule type" value="Genomic_DNA"/>
</dbReference>
<feature type="domain" description="HTH asnC-type" evidence="4">
    <location>
        <begin position="6"/>
        <end position="67"/>
    </location>
</feature>
<dbReference type="AlphaFoldDB" id="A0A918E1J2"/>
<dbReference type="SMART" id="SM00344">
    <property type="entry name" value="HTH_ASNC"/>
    <property type="match status" value="1"/>
</dbReference>
<dbReference type="InterPro" id="IPR019887">
    <property type="entry name" value="Tscrpt_reg_AsnC/Lrp_C"/>
</dbReference>
<dbReference type="InterPro" id="IPR036388">
    <property type="entry name" value="WH-like_DNA-bd_sf"/>
</dbReference>
<accession>A0A918E1J2</accession>
<protein>
    <submittedName>
        <fullName evidence="5">AsnC family transcriptional regulator</fullName>
    </submittedName>
</protein>
<organism evidence="5 6">
    <name type="scientific">Wenjunlia tyrosinilytica</name>
    <dbReference type="NCBI Taxonomy" id="1544741"/>
    <lineage>
        <taxon>Bacteria</taxon>
        <taxon>Bacillati</taxon>
        <taxon>Actinomycetota</taxon>
        <taxon>Actinomycetes</taxon>
        <taxon>Kitasatosporales</taxon>
        <taxon>Streptomycetaceae</taxon>
        <taxon>Wenjunlia</taxon>
    </lineage>
</organism>
<evidence type="ECO:0000313" key="6">
    <source>
        <dbReference type="Proteomes" id="UP000641932"/>
    </source>
</evidence>
<name>A0A918E1J2_9ACTN</name>
<sequence>MAGRPLDDIDKQILDELTRNARIPHAELADRVLLSRNAVRQRVERLERDGHIQGYTIVPGEGDRAAAPVAAMIFVHRHDRVRGGDVIMALRRMPDIVTCDVMSGELDLVLRVETARPDRIQEIWSEISALPGVRDTVTSVVLSTLIGRWAPVPPSTAGQWPGAGPARA</sequence>
<dbReference type="SUPFAM" id="SSF46785">
    <property type="entry name" value="Winged helix' DNA-binding domain"/>
    <property type="match status" value="1"/>
</dbReference>
<evidence type="ECO:0000259" key="4">
    <source>
        <dbReference type="PROSITE" id="PS50956"/>
    </source>
</evidence>
<dbReference type="GO" id="GO:0043200">
    <property type="term" value="P:response to amino acid"/>
    <property type="evidence" value="ECO:0007669"/>
    <property type="project" value="TreeGrafter"/>
</dbReference>